<gene>
    <name evidence="1" type="ORF">RPERSI_LOCUS2427</name>
</gene>
<dbReference type="EMBL" id="CAJVQC010002638">
    <property type="protein sequence ID" value="CAG8514874.1"/>
    <property type="molecule type" value="Genomic_DNA"/>
</dbReference>
<dbReference type="Proteomes" id="UP000789920">
    <property type="component" value="Unassembled WGS sequence"/>
</dbReference>
<evidence type="ECO:0000313" key="1">
    <source>
        <dbReference type="EMBL" id="CAG8514874.1"/>
    </source>
</evidence>
<accession>A0ACA9L7D2</accession>
<evidence type="ECO:0000313" key="2">
    <source>
        <dbReference type="Proteomes" id="UP000789920"/>
    </source>
</evidence>
<keyword evidence="2" id="KW-1185">Reference proteome</keyword>
<name>A0ACA9L7D2_9GLOM</name>
<proteinExistence type="predicted"/>
<organism evidence="1 2">
    <name type="scientific">Racocetra persica</name>
    <dbReference type="NCBI Taxonomy" id="160502"/>
    <lineage>
        <taxon>Eukaryota</taxon>
        <taxon>Fungi</taxon>
        <taxon>Fungi incertae sedis</taxon>
        <taxon>Mucoromycota</taxon>
        <taxon>Glomeromycotina</taxon>
        <taxon>Glomeromycetes</taxon>
        <taxon>Diversisporales</taxon>
        <taxon>Gigasporaceae</taxon>
        <taxon>Racocetra</taxon>
    </lineage>
</organism>
<sequence length="139" mass="16613">MNVEDSNVEKDVFAHDQDRKRKKRVIETAKEREIRLERRPKEQKALIEQNHQQRLETNTDNENINSESTSRGKENQAYNENTTNDEIDNYNIDIKSLNENQKKILERLEHWEMLMERLPEKLTIEEQEAFSNATYVLPA</sequence>
<comment type="caution">
    <text evidence="1">The sequence shown here is derived from an EMBL/GenBank/DDBJ whole genome shotgun (WGS) entry which is preliminary data.</text>
</comment>
<protein>
    <submittedName>
        <fullName evidence="1">1889_t:CDS:1</fullName>
    </submittedName>
</protein>
<reference evidence="1" key="1">
    <citation type="submission" date="2021-06" db="EMBL/GenBank/DDBJ databases">
        <authorList>
            <person name="Kallberg Y."/>
            <person name="Tangrot J."/>
            <person name="Rosling A."/>
        </authorList>
    </citation>
    <scope>NUCLEOTIDE SEQUENCE</scope>
    <source>
        <strain evidence="1">MA461A</strain>
    </source>
</reference>